<gene>
    <name evidence="1" type="ORF">AC478_00380</name>
</gene>
<evidence type="ECO:0000313" key="1">
    <source>
        <dbReference type="EMBL" id="KON32384.1"/>
    </source>
</evidence>
<accession>A0A0M0BVA3</accession>
<organism evidence="1 2">
    <name type="scientific">miscellaneous Crenarchaeota group-1 archaeon SG8-32-3</name>
    <dbReference type="NCBI Taxonomy" id="1685125"/>
    <lineage>
        <taxon>Archaea</taxon>
        <taxon>Candidatus Bathyarchaeota</taxon>
        <taxon>MCG-1</taxon>
    </lineage>
</organism>
<evidence type="ECO:0000313" key="2">
    <source>
        <dbReference type="Proteomes" id="UP000054016"/>
    </source>
</evidence>
<name>A0A0M0BVA3_9ARCH</name>
<proteinExistence type="predicted"/>
<dbReference type="EMBL" id="LFWV01000003">
    <property type="protein sequence ID" value="KON32384.1"/>
    <property type="molecule type" value="Genomic_DNA"/>
</dbReference>
<reference evidence="2" key="1">
    <citation type="submission" date="2015-06" db="EMBL/GenBank/DDBJ databases">
        <title>New insights into the roles of widespread benthic archaea in carbon and nitrogen cycling.</title>
        <authorList>
            <person name="Lazar C.S."/>
            <person name="Baker B.J."/>
            <person name="Seitz K.W."/>
            <person name="Hyde A.S."/>
            <person name="Dick G.J."/>
            <person name="Hinrichs K.-U."/>
            <person name="Teske A.P."/>
        </authorList>
    </citation>
    <scope>NUCLEOTIDE SEQUENCE [LARGE SCALE GENOMIC DNA]</scope>
</reference>
<protein>
    <recommendedName>
        <fullName evidence="3">Zinc ribbon domain-containing protein</fullName>
    </recommendedName>
</protein>
<dbReference type="Proteomes" id="UP000054016">
    <property type="component" value="Unassembled WGS sequence"/>
</dbReference>
<evidence type="ECO:0008006" key="3">
    <source>
        <dbReference type="Google" id="ProtNLM"/>
    </source>
</evidence>
<sequence>MAVAQNIRCSHCGAPVEFKPGELVATCKYCGFTTVIETGAPFKFEHSLLLNKYNLAQADELIKRWMRSGFMKPSDLARKSKVLEKNLVYLPFWVVSVEAKTSYKGVFERISPPIVKDGKIQKAYNWLVLAREAAGFPTREYDVPLHGKIPYDFRKIEGFAKVLNSEIDREEALELTKQQIEAHHRYLLKQDVDKIIEIYTEINVEHAVYLHAPVWFVKYEYKGKTYQLILDGAAGISLKGDIPSSKF</sequence>
<dbReference type="AlphaFoldDB" id="A0A0M0BVA3"/>
<comment type="caution">
    <text evidence="1">The sequence shown here is derived from an EMBL/GenBank/DDBJ whole genome shotgun (WGS) entry which is preliminary data.</text>
</comment>